<feature type="region of interest" description="Disordered" evidence="1">
    <location>
        <begin position="200"/>
        <end position="224"/>
    </location>
</feature>
<feature type="region of interest" description="Disordered" evidence="1">
    <location>
        <begin position="267"/>
        <end position="293"/>
    </location>
</feature>
<gene>
    <name evidence="2" type="ORF">T05_3535</name>
</gene>
<dbReference type="EMBL" id="JYDJ01000001">
    <property type="protein sequence ID" value="KRX51067.1"/>
    <property type="molecule type" value="Genomic_DNA"/>
</dbReference>
<evidence type="ECO:0000313" key="2">
    <source>
        <dbReference type="EMBL" id="KRX51067.1"/>
    </source>
</evidence>
<organism evidence="2 3">
    <name type="scientific">Trichinella murrelli</name>
    <dbReference type="NCBI Taxonomy" id="144512"/>
    <lineage>
        <taxon>Eukaryota</taxon>
        <taxon>Metazoa</taxon>
        <taxon>Ecdysozoa</taxon>
        <taxon>Nematoda</taxon>
        <taxon>Enoplea</taxon>
        <taxon>Dorylaimia</taxon>
        <taxon>Trichinellida</taxon>
        <taxon>Trichinellidae</taxon>
        <taxon>Trichinella</taxon>
    </lineage>
</organism>
<keyword evidence="3" id="KW-1185">Reference proteome</keyword>
<feature type="compositionally biased region" description="Basic and acidic residues" evidence="1">
    <location>
        <begin position="34"/>
        <end position="45"/>
    </location>
</feature>
<name>A0A0V0UIU9_9BILA</name>
<dbReference type="OrthoDB" id="10392277at2759"/>
<comment type="caution">
    <text evidence="2">The sequence shown here is derived from an EMBL/GenBank/DDBJ whole genome shotgun (WGS) entry which is preliminary data.</text>
</comment>
<feature type="compositionally biased region" description="Low complexity" evidence="1">
    <location>
        <begin position="275"/>
        <end position="287"/>
    </location>
</feature>
<dbReference type="AlphaFoldDB" id="A0A0V0UIU9"/>
<reference evidence="2 3" key="1">
    <citation type="submission" date="2015-01" db="EMBL/GenBank/DDBJ databases">
        <title>Evolution of Trichinella species and genotypes.</title>
        <authorList>
            <person name="Korhonen P.K."/>
            <person name="Edoardo P."/>
            <person name="Giuseppe L.R."/>
            <person name="Gasser R.B."/>
        </authorList>
    </citation>
    <scope>NUCLEOTIDE SEQUENCE [LARGE SCALE GENOMIC DNA]</scope>
    <source>
        <strain evidence="2">ISS417</strain>
    </source>
</reference>
<dbReference type="Proteomes" id="UP000055048">
    <property type="component" value="Unassembled WGS sequence"/>
</dbReference>
<feature type="compositionally biased region" description="Low complexity" evidence="1">
    <location>
        <begin position="206"/>
        <end position="222"/>
    </location>
</feature>
<protein>
    <submittedName>
        <fullName evidence="2">Uncharacterized protein</fullName>
    </submittedName>
</protein>
<sequence>MAPRPNTFRQTDWTPWRCFDQSVKHQQGGEEEWERWKMRAPRSTEKLPTTNSDENTPAQPFRPTTGCWPGSVATAGKSTNHKYTSMHIHMHTQHCVTNSSHGADWHRHVDRKRPKQQPSELDVSVCPRLNRQTHTSYTHKQAACVKMDALEDGGVATDGRTFCSAPGHLNQQQRRLFSSTDDSSWCVVFEMHRGSDPRQALGWFGSGRPRSSTTTTTNTTRGWPISAARKDGTERNRHGTFMSDHRAKQPIHRFTISLETGARAAVTAGHLQTDQQQQQQQQQFEQQLEQHDR</sequence>
<feature type="compositionally biased region" description="Polar residues" evidence="1">
    <location>
        <begin position="46"/>
        <end position="58"/>
    </location>
</feature>
<proteinExistence type="predicted"/>
<evidence type="ECO:0000256" key="1">
    <source>
        <dbReference type="SAM" id="MobiDB-lite"/>
    </source>
</evidence>
<feature type="region of interest" description="Disordered" evidence="1">
    <location>
        <begin position="23"/>
        <end position="71"/>
    </location>
</feature>
<accession>A0A0V0UIU9</accession>
<evidence type="ECO:0000313" key="3">
    <source>
        <dbReference type="Proteomes" id="UP000055048"/>
    </source>
</evidence>